<evidence type="ECO:0000313" key="1">
    <source>
        <dbReference type="EMBL" id="KAJ7608430.1"/>
    </source>
</evidence>
<gene>
    <name evidence="1" type="ORF">FB45DRAFT_877285</name>
</gene>
<protein>
    <submittedName>
        <fullName evidence="1">Uncharacterized protein</fullName>
    </submittedName>
</protein>
<organism evidence="1 2">
    <name type="scientific">Roridomyces roridus</name>
    <dbReference type="NCBI Taxonomy" id="1738132"/>
    <lineage>
        <taxon>Eukaryota</taxon>
        <taxon>Fungi</taxon>
        <taxon>Dikarya</taxon>
        <taxon>Basidiomycota</taxon>
        <taxon>Agaricomycotina</taxon>
        <taxon>Agaricomycetes</taxon>
        <taxon>Agaricomycetidae</taxon>
        <taxon>Agaricales</taxon>
        <taxon>Marasmiineae</taxon>
        <taxon>Mycenaceae</taxon>
        <taxon>Roridomyces</taxon>
    </lineage>
</organism>
<dbReference type="Proteomes" id="UP001221142">
    <property type="component" value="Unassembled WGS sequence"/>
</dbReference>
<accession>A0AAD7FB65</accession>
<reference evidence="1" key="1">
    <citation type="submission" date="2023-03" db="EMBL/GenBank/DDBJ databases">
        <title>Massive genome expansion in bonnet fungi (Mycena s.s.) driven by repeated elements and novel gene families across ecological guilds.</title>
        <authorList>
            <consortium name="Lawrence Berkeley National Laboratory"/>
            <person name="Harder C.B."/>
            <person name="Miyauchi S."/>
            <person name="Viragh M."/>
            <person name="Kuo A."/>
            <person name="Thoen E."/>
            <person name="Andreopoulos B."/>
            <person name="Lu D."/>
            <person name="Skrede I."/>
            <person name="Drula E."/>
            <person name="Henrissat B."/>
            <person name="Morin E."/>
            <person name="Kohler A."/>
            <person name="Barry K."/>
            <person name="LaButti K."/>
            <person name="Morin E."/>
            <person name="Salamov A."/>
            <person name="Lipzen A."/>
            <person name="Mereny Z."/>
            <person name="Hegedus B."/>
            <person name="Baldrian P."/>
            <person name="Stursova M."/>
            <person name="Weitz H."/>
            <person name="Taylor A."/>
            <person name="Grigoriev I.V."/>
            <person name="Nagy L.G."/>
            <person name="Martin F."/>
            <person name="Kauserud H."/>
        </authorList>
    </citation>
    <scope>NUCLEOTIDE SEQUENCE</scope>
    <source>
        <strain evidence="1">9284</strain>
    </source>
</reference>
<evidence type="ECO:0000313" key="2">
    <source>
        <dbReference type="Proteomes" id="UP001221142"/>
    </source>
</evidence>
<name>A0AAD7FB65_9AGAR</name>
<dbReference type="EMBL" id="JARKIF010000045">
    <property type="protein sequence ID" value="KAJ7608430.1"/>
    <property type="molecule type" value="Genomic_DNA"/>
</dbReference>
<proteinExistence type="predicted"/>
<dbReference type="AlphaFoldDB" id="A0AAD7FB65"/>
<keyword evidence="2" id="KW-1185">Reference proteome</keyword>
<sequence length="256" mass="29740">MLPPELVELIIGYGWQYLSTSSHRHAYLMNGWMLVNREWLSIVVRLFLRDIWATSESIMLELFSSWPPARLSHRLAGITNLESYRGPNCRSLTISVYQQREGEYDRQCSDMADYAANESDCISLQWWHREPYFGISLKEVATVIRDCIPNITSLHFVLVDCVPTSFWYWDMPDKLWPNLAAKYPDSLTDLYITFAYTSPPPPLLVDAARGTFFPPRRSSDLPRLFFKFNSIKRLVVREGNADFVAFFTTLCPQLEC</sequence>
<comment type="caution">
    <text evidence="1">The sequence shown here is derived from an EMBL/GenBank/DDBJ whole genome shotgun (WGS) entry which is preliminary data.</text>
</comment>